<accession>A0A1X1Y639</accession>
<evidence type="ECO:0000259" key="1">
    <source>
        <dbReference type="Pfam" id="PF00934"/>
    </source>
</evidence>
<dbReference type="Gene3D" id="1.10.287.850">
    <property type="entry name" value="HP0062-like domain"/>
    <property type="match status" value="1"/>
</dbReference>
<gene>
    <name evidence="2" type="ORF">AWC16_01260</name>
</gene>
<dbReference type="SUPFAM" id="SSF140459">
    <property type="entry name" value="PE/PPE dimer-like"/>
    <property type="match status" value="1"/>
</dbReference>
<sequence>MSFLVTHPDLLAAATGDLAAVGSATTVIVAAAYQVRALSAAQFVAHVQIYHAVSGQAAAIHEQFTATLAARTGSYAAAETANAAAAT</sequence>
<comment type="caution">
    <text evidence="2">The sequence shown here is derived from an EMBL/GenBank/DDBJ whole genome shotgun (WGS) entry which is preliminary data.</text>
</comment>
<dbReference type="InterPro" id="IPR000084">
    <property type="entry name" value="PE-PGRS_N"/>
</dbReference>
<feature type="domain" description="PE" evidence="1">
    <location>
        <begin position="15"/>
        <end position="82"/>
    </location>
</feature>
<dbReference type="AlphaFoldDB" id="A0A1X1Y639"/>
<dbReference type="Pfam" id="PF00934">
    <property type="entry name" value="PE"/>
    <property type="match status" value="1"/>
</dbReference>
<proteinExistence type="predicted"/>
<dbReference type="Proteomes" id="UP000193866">
    <property type="component" value="Unassembled WGS sequence"/>
</dbReference>
<dbReference type="RefSeq" id="WP_085267020.1">
    <property type="nucleotide sequence ID" value="NZ_LQPG01000058.1"/>
</dbReference>
<name>A0A1X1Y639_9MYCO</name>
<evidence type="ECO:0000313" key="3">
    <source>
        <dbReference type="Proteomes" id="UP000193866"/>
    </source>
</evidence>
<reference evidence="2 3" key="1">
    <citation type="submission" date="2016-01" db="EMBL/GenBank/DDBJ databases">
        <title>The new phylogeny of the genus Mycobacterium.</title>
        <authorList>
            <person name="Tarcisio F."/>
            <person name="Conor M."/>
            <person name="Antonella G."/>
            <person name="Elisabetta G."/>
            <person name="Giulia F.S."/>
            <person name="Sara T."/>
            <person name="Anna F."/>
            <person name="Clotilde B."/>
            <person name="Roberto B."/>
            <person name="Veronica D.S."/>
            <person name="Fabio R."/>
            <person name="Monica P."/>
            <person name="Olivier J."/>
            <person name="Enrico T."/>
            <person name="Nicola S."/>
        </authorList>
    </citation>
    <scope>NUCLEOTIDE SEQUENCE [LARGE SCALE GENOMIC DNA]</scope>
    <source>
        <strain evidence="2 3">DSM 45394</strain>
    </source>
</reference>
<dbReference type="InterPro" id="IPR038332">
    <property type="entry name" value="PPE_sf"/>
</dbReference>
<keyword evidence="3" id="KW-1185">Reference proteome</keyword>
<dbReference type="STRING" id="1108812.AWC16_01260"/>
<evidence type="ECO:0000313" key="2">
    <source>
        <dbReference type="EMBL" id="ORW06592.1"/>
    </source>
</evidence>
<organism evidence="2 3">
    <name type="scientific">Mycolicibacter longobardus</name>
    <dbReference type="NCBI Taxonomy" id="1108812"/>
    <lineage>
        <taxon>Bacteria</taxon>
        <taxon>Bacillati</taxon>
        <taxon>Actinomycetota</taxon>
        <taxon>Actinomycetes</taxon>
        <taxon>Mycobacteriales</taxon>
        <taxon>Mycobacteriaceae</taxon>
        <taxon>Mycolicibacter</taxon>
    </lineage>
</organism>
<protein>
    <recommendedName>
        <fullName evidence="1">PE domain-containing protein</fullName>
    </recommendedName>
</protein>
<dbReference type="EMBL" id="LQPG01000058">
    <property type="protein sequence ID" value="ORW06592.1"/>
    <property type="molecule type" value="Genomic_DNA"/>
</dbReference>